<evidence type="ECO:0000256" key="7">
    <source>
        <dbReference type="HAMAP-Rule" id="MF_00156"/>
    </source>
</evidence>
<dbReference type="GO" id="GO:0003864">
    <property type="term" value="F:3-methyl-2-oxobutanoate hydroxymethyltransferase activity"/>
    <property type="evidence" value="ECO:0007669"/>
    <property type="project" value="UniProtKB-UniRule"/>
</dbReference>
<evidence type="ECO:0000313" key="12">
    <source>
        <dbReference type="Proteomes" id="UP000223596"/>
    </source>
</evidence>
<feature type="binding site" evidence="7 9">
    <location>
        <begin position="46"/>
        <end position="47"/>
    </location>
    <ligand>
        <name>3-methyl-2-oxobutanoate</name>
        <dbReference type="ChEBI" id="CHEBI:11851"/>
    </ligand>
</feature>
<protein>
    <recommendedName>
        <fullName evidence="7">3-methyl-2-oxobutanoate hydroxymethyltransferase</fullName>
        <ecNumber evidence="7">2.1.2.11</ecNumber>
    </recommendedName>
    <alternativeName>
        <fullName evidence="7">Ketopantoate hydroxymethyltransferase</fullName>
        <shortName evidence="7">KPHMT</shortName>
    </alternativeName>
</protein>
<dbReference type="AlphaFoldDB" id="A0AB36THE3"/>
<dbReference type="InterPro" id="IPR003700">
    <property type="entry name" value="Pantoate_hydroxy_MeTrfase"/>
</dbReference>
<comment type="catalytic activity">
    <reaction evidence="7">
        <text>(6R)-5,10-methylene-5,6,7,8-tetrahydrofolate + 3-methyl-2-oxobutanoate + H2O = 2-dehydropantoate + (6S)-5,6,7,8-tetrahydrofolate</text>
        <dbReference type="Rhea" id="RHEA:11824"/>
        <dbReference type="ChEBI" id="CHEBI:11561"/>
        <dbReference type="ChEBI" id="CHEBI:11851"/>
        <dbReference type="ChEBI" id="CHEBI:15377"/>
        <dbReference type="ChEBI" id="CHEBI:15636"/>
        <dbReference type="ChEBI" id="CHEBI:57453"/>
        <dbReference type="EC" id="2.1.2.11"/>
    </reaction>
</comment>
<dbReference type="NCBIfam" id="TIGR00222">
    <property type="entry name" value="panB"/>
    <property type="match status" value="1"/>
</dbReference>
<accession>A0AB36THE3</accession>
<sequence>MNDKFTTASFLESKKQGRKITMLTAYDYPTAKILDEAGVDSILVGDSLGMVVLGYEDTTRVTMDDMVHHTKAVVRGVKRAMVVADMPFLSYHTGKNDSVRNAGRLVSEGGCKAVKLEGGEDIIENVKAIISAGIPVVGHLGYTPQSINVFGGHKAQGKTIDTAKKIYRDALLLQKAGVFAVVLECVPYKLAAFISKRLDIPTIGIGSGPDCDGQVLVIHDLTGMFKDFTPKHVKKYAEIGETVSTAVKSYIDEVKNGVFPTEKNSFKVDDWIIDELDKVRFDI</sequence>
<name>A0AB36THE3_ACETH</name>
<dbReference type="PANTHER" id="PTHR20881:SF0">
    <property type="entry name" value="3-METHYL-2-OXOBUTANOATE HYDROXYMETHYLTRANSFERASE"/>
    <property type="match status" value="1"/>
</dbReference>
<dbReference type="Gene3D" id="3.20.20.60">
    <property type="entry name" value="Phosphoenolpyruvate-binding domains"/>
    <property type="match status" value="1"/>
</dbReference>
<evidence type="ECO:0000256" key="9">
    <source>
        <dbReference type="PIRSR" id="PIRSR000388-2"/>
    </source>
</evidence>
<evidence type="ECO:0000313" key="11">
    <source>
        <dbReference type="EMBL" id="PFH02595.1"/>
    </source>
</evidence>
<dbReference type="NCBIfam" id="NF001452">
    <property type="entry name" value="PRK00311.1"/>
    <property type="match status" value="1"/>
</dbReference>
<feature type="binding site" evidence="7 9">
    <location>
        <position position="115"/>
    </location>
    <ligand>
        <name>3-methyl-2-oxobutanoate</name>
        <dbReference type="ChEBI" id="CHEBI:11851"/>
    </ligand>
</feature>
<reference evidence="11 12" key="1">
    <citation type="submission" date="2017-09" db="EMBL/GenBank/DDBJ databases">
        <title>Evaluation of Pacific Biosciences Sequencing Technology to Finishing C. thermocellum Genome Sequences.</title>
        <authorList>
            <person name="Brown S."/>
        </authorList>
    </citation>
    <scope>NUCLEOTIDE SEQUENCE [LARGE SCALE GENOMIC DNA]</scope>
    <source>
        <strain evidence="11 12">AD2</strain>
    </source>
</reference>
<dbReference type="HAMAP" id="MF_00156">
    <property type="entry name" value="PanB"/>
    <property type="match status" value="1"/>
</dbReference>
<feature type="binding site" evidence="7 10">
    <location>
        <position position="85"/>
    </location>
    <ligand>
        <name>Mg(2+)</name>
        <dbReference type="ChEBI" id="CHEBI:18420"/>
    </ligand>
</feature>
<comment type="cofactor">
    <cofactor evidence="7 10">
        <name>Mg(2+)</name>
        <dbReference type="ChEBI" id="CHEBI:18420"/>
    </cofactor>
    <text evidence="7 10">Binds 1 Mg(2+) ion per subunit.</text>
</comment>
<comment type="pathway">
    <text evidence="1 7">Cofactor biosynthesis; (R)-pantothenate biosynthesis; (R)-pantoate from 3-methyl-2-oxobutanoate: step 1/2.</text>
</comment>
<dbReference type="SUPFAM" id="SSF51621">
    <property type="entry name" value="Phosphoenolpyruvate/pyruvate domain"/>
    <property type="match status" value="1"/>
</dbReference>
<dbReference type="Proteomes" id="UP000223596">
    <property type="component" value="Unassembled WGS sequence"/>
</dbReference>
<feature type="binding site" evidence="7 10">
    <location>
        <position position="46"/>
    </location>
    <ligand>
        <name>Mg(2+)</name>
        <dbReference type="ChEBI" id="CHEBI:18420"/>
    </ligand>
</feature>
<keyword evidence="5 7" id="KW-0808">Transferase</keyword>
<evidence type="ECO:0000256" key="3">
    <source>
        <dbReference type="ARBA" id="ARBA00011424"/>
    </source>
</evidence>
<comment type="similarity">
    <text evidence="2 7">Belongs to the PanB family.</text>
</comment>
<dbReference type="GO" id="GO:0015940">
    <property type="term" value="P:pantothenate biosynthetic process"/>
    <property type="evidence" value="ECO:0007669"/>
    <property type="project" value="UniProtKB-UniRule"/>
</dbReference>
<dbReference type="RefSeq" id="WP_003517259.1">
    <property type="nucleotide sequence ID" value="NZ_CP013828.1"/>
</dbReference>
<dbReference type="Pfam" id="PF02548">
    <property type="entry name" value="Pantoate_transf"/>
    <property type="match status" value="1"/>
</dbReference>
<dbReference type="InterPro" id="IPR040442">
    <property type="entry name" value="Pyrv_kinase-like_dom_sf"/>
</dbReference>
<comment type="subunit">
    <text evidence="3 7">Homodecamer; pentamer of dimers.</text>
</comment>
<feature type="binding site" evidence="7 9">
    <location>
        <position position="85"/>
    </location>
    <ligand>
        <name>3-methyl-2-oxobutanoate</name>
        <dbReference type="ChEBI" id="CHEBI:11851"/>
    </ligand>
</feature>
<evidence type="ECO:0000256" key="6">
    <source>
        <dbReference type="ARBA" id="ARBA00056497"/>
    </source>
</evidence>
<dbReference type="SMR" id="A0AB36THE3"/>
<comment type="function">
    <text evidence="6 7">Catalyzes the reversible reaction in which hydroxymethyl group from 5,10-methylenetetrahydrofolate is transferred onto alpha-ketoisovalerate to form ketopantoate.</text>
</comment>
<feature type="binding site" evidence="7 10">
    <location>
        <position position="117"/>
    </location>
    <ligand>
        <name>Mg(2+)</name>
        <dbReference type="ChEBI" id="CHEBI:18420"/>
    </ligand>
</feature>
<comment type="caution">
    <text evidence="11">The sequence shown here is derived from an EMBL/GenBank/DDBJ whole genome shotgun (WGS) entry which is preliminary data.</text>
</comment>
<gene>
    <name evidence="7" type="primary">panB</name>
    <name evidence="11" type="ORF">M972_111376</name>
</gene>
<evidence type="ECO:0000256" key="5">
    <source>
        <dbReference type="ARBA" id="ARBA00022679"/>
    </source>
</evidence>
<dbReference type="EMBL" id="PDBW01000001">
    <property type="protein sequence ID" value="PFH02595.1"/>
    <property type="molecule type" value="Genomic_DNA"/>
</dbReference>
<dbReference type="GO" id="GO:0000287">
    <property type="term" value="F:magnesium ion binding"/>
    <property type="evidence" value="ECO:0007669"/>
    <property type="project" value="TreeGrafter"/>
</dbReference>
<evidence type="ECO:0000256" key="10">
    <source>
        <dbReference type="PIRSR" id="PIRSR000388-3"/>
    </source>
</evidence>
<organism evidence="11 12">
    <name type="scientific">Acetivibrio thermocellus AD2</name>
    <dbReference type="NCBI Taxonomy" id="1138384"/>
    <lineage>
        <taxon>Bacteria</taxon>
        <taxon>Bacillati</taxon>
        <taxon>Bacillota</taxon>
        <taxon>Clostridia</taxon>
        <taxon>Eubacteriales</taxon>
        <taxon>Oscillospiraceae</taxon>
        <taxon>Acetivibrio</taxon>
    </lineage>
</organism>
<keyword evidence="7 10" id="KW-0479">Metal-binding</keyword>
<comment type="subcellular location">
    <subcellularLocation>
        <location evidence="7">Cytoplasm</location>
    </subcellularLocation>
</comment>
<dbReference type="PANTHER" id="PTHR20881">
    <property type="entry name" value="3-METHYL-2-OXOBUTANOATE HYDROXYMETHYLTRANSFERASE"/>
    <property type="match status" value="1"/>
</dbReference>
<evidence type="ECO:0000256" key="2">
    <source>
        <dbReference type="ARBA" id="ARBA00008676"/>
    </source>
</evidence>
<keyword evidence="7" id="KW-0963">Cytoplasm</keyword>
<dbReference type="PIRSF" id="PIRSF000388">
    <property type="entry name" value="Pantoate_hydroxy_MeTrfase"/>
    <property type="match status" value="1"/>
</dbReference>
<evidence type="ECO:0000256" key="8">
    <source>
        <dbReference type="PIRSR" id="PIRSR000388-1"/>
    </source>
</evidence>
<dbReference type="InterPro" id="IPR015813">
    <property type="entry name" value="Pyrv/PenolPyrv_kinase-like_dom"/>
</dbReference>
<keyword evidence="7 10" id="KW-0460">Magnesium</keyword>
<keyword evidence="4 7" id="KW-0566">Pantothenate biosynthesis</keyword>
<evidence type="ECO:0000256" key="1">
    <source>
        <dbReference type="ARBA" id="ARBA00005033"/>
    </source>
</evidence>
<dbReference type="FunFam" id="3.20.20.60:FF:000003">
    <property type="entry name" value="3-methyl-2-oxobutanoate hydroxymethyltransferase"/>
    <property type="match status" value="1"/>
</dbReference>
<evidence type="ECO:0000256" key="4">
    <source>
        <dbReference type="ARBA" id="ARBA00022655"/>
    </source>
</evidence>
<dbReference type="CDD" id="cd06557">
    <property type="entry name" value="KPHMT-like"/>
    <property type="match status" value="1"/>
</dbReference>
<dbReference type="GeneID" id="35802922"/>
<feature type="active site" description="Proton acceptor" evidence="7 8">
    <location>
        <position position="184"/>
    </location>
</feature>
<dbReference type="EC" id="2.1.2.11" evidence="7"/>
<dbReference type="GO" id="GO:0005737">
    <property type="term" value="C:cytoplasm"/>
    <property type="evidence" value="ECO:0007669"/>
    <property type="project" value="UniProtKB-SubCell"/>
</dbReference>
<proteinExistence type="inferred from homology"/>